<evidence type="ECO:0000256" key="8">
    <source>
        <dbReference type="ARBA" id="ARBA00022989"/>
    </source>
</evidence>
<dbReference type="GO" id="GO:0008360">
    <property type="term" value="P:regulation of cell shape"/>
    <property type="evidence" value="ECO:0007669"/>
    <property type="project" value="UniProtKB-KW"/>
</dbReference>
<keyword evidence="8 12" id="KW-1133">Transmembrane helix</keyword>
<proteinExistence type="inferred from homology"/>
<keyword evidence="11 12" id="KW-0961">Cell wall biogenesis/degradation</keyword>
<keyword evidence="6 12" id="KW-0133">Cell shape</keyword>
<evidence type="ECO:0000256" key="9">
    <source>
        <dbReference type="ARBA" id="ARBA00023136"/>
    </source>
</evidence>
<keyword evidence="12 14" id="KW-0479">Metal-binding</keyword>
<feature type="transmembrane region" description="Helical" evidence="12">
    <location>
        <begin position="227"/>
        <end position="249"/>
    </location>
</feature>
<dbReference type="PROSITE" id="PS01348">
    <property type="entry name" value="MRAY_2"/>
    <property type="match status" value="1"/>
</dbReference>
<evidence type="ECO:0000256" key="3">
    <source>
        <dbReference type="ARBA" id="ARBA00022618"/>
    </source>
</evidence>
<comment type="subcellular location">
    <subcellularLocation>
        <location evidence="12">Cell membrane</location>
        <topology evidence="12">Multi-pass membrane protein</topology>
    </subcellularLocation>
    <subcellularLocation>
        <location evidence="1">Membrane</location>
        <topology evidence="1">Multi-pass membrane protein</topology>
    </subcellularLocation>
</comment>
<keyword evidence="7 12" id="KW-0573">Peptidoglycan synthesis</keyword>
<feature type="transmembrane region" description="Helical" evidence="12">
    <location>
        <begin position="319"/>
        <end position="340"/>
    </location>
</feature>
<dbReference type="GO" id="GO:0046872">
    <property type="term" value="F:metal ion binding"/>
    <property type="evidence" value="ECO:0007669"/>
    <property type="project" value="UniProtKB-KW"/>
</dbReference>
<dbReference type="GO" id="GO:0005886">
    <property type="term" value="C:plasma membrane"/>
    <property type="evidence" value="ECO:0007669"/>
    <property type="project" value="UniProtKB-SubCell"/>
</dbReference>
<evidence type="ECO:0000256" key="2">
    <source>
        <dbReference type="ARBA" id="ARBA00005583"/>
    </source>
</evidence>
<evidence type="ECO:0000256" key="7">
    <source>
        <dbReference type="ARBA" id="ARBA00022984"/>
    </source>
</evidence>
<comment type="cofactor">
    <cofactor evidence="12 14">
        <name>Mg(2+)</name>
        <dbReference type="ChEBI" id="CHEBI:18420"/>
    </cofactor>
</comment>
<gene>
    <name evidence="12" type="primary">mraY</name>
    <name evidence="15" type="ORF">FRY97_18700</name>
</gene>
<dbReference type="NCBIfam" id="TIGR00445">
    <property type="entry name" value="mraY"/>
    <property type="match status" value="1"/>
</dbReference>
<comment type="caution">
    <text evidence="15">The sequence shown here is derived from an EMBL/GenBank/DDBJ whole genome shotgun (WGS) entry which is preliminary data.</text>
</comment>
<dbReference type="RefSeq" id="WP_147169098.1">
    <property type="nucleotide sequence ID" value="NZ_VOOR01000055.1"/>
</dbReference>
<evidence type="ECO:0000256" key="1">
    <source>
        <dbReference type="ARBA" id="ARBA00004141"/>
    </source>
</evidence>
<feature type="transmembrane region" description="Helical" evidence="12">
    <location>
        <begin position="400"/>
        <end position="419"/>
    </location>
</feature>
<feature type="transmembrane region" description="Helical" evidence="12">
    <location>
        <begin position="346"/>
        <end position="369"/>
    </location>
</feature>
<dbReference type="GO" id="GO:0009252">
    <property type="term" value="P:peptidoglycan biosynthetic process"/>
    <property type="evidence" value="ECO:0007669"/>
    <property type="project" value="UniProtKB-UniRule"/>
</dbReference>
<dbReference type="HAMAP" id="MF_00038">
    <property type="entry name" value="MraY"/>
    <property type="match status" value="1"/>
</dbReference>
<dbReference type="InterPro" id="IPR018480">
    <property type="entry name" value="PNAcMuramoyl-5peptid_Trfase_CS"/>
</dbReference>
<dbReference type="InterPro" id="IPR003524">
    <property type="entry name" value="PNAcMuramoyl-5peptid_Trfase"/>
</dbReference>
<feature type="transmembrane region" description="Helical" evidence="12">
    <location>
        <begin position="20"/>
        <end position="43"/>
    </location>
</feature>
<dbReference type="PANTHER" id="PTHR22926">
    <property type="entry name" value="PHOSPHO-N-ACETYLMURAMOYL-PENTAPEPTIDE-TRANSFERASE"/>
    <property type="match status" value="1"/>
</dbReference>
<name>A0A5C6RGV1_9BACT</name>
<evidence type="ECO:0000256" key="14">
    <source>
        <dbReference type="PIRSR" id="PIRSR600715-1"/>
    </source>
</evidence>
<evidence type="ECO:0000256" key="4">
    <source>
        <dbReference type="ARBA" id="ARBA00022679"/>
    </source>
</evidence>
<comment type="catalytic activity">
    <reaction evidence="12">
        <text>UDP-N-acetyl-alpha-D-muramoyl-L-alanyl-gamma-D-glutamyl-meso-2,6-diaminopimeloyl-D-alanyl-D-alanine + di-trans,octa-cis-undecaprenyl phosphate = di-trans,octa-cis-undecaprenyl diphospho-N-acetyl-alpha-D-muramoyl-L-alanyl-D-glutamyl-meso-2,6-diaminopimeloyl-D-alanyl-D-alanine + UMP</text>
        <dbReference type="Rhea" id="RHEA:28386"/>
        <dbReference type="ChEBI" id="CHEBI:57865"/>
        <dbReference type="ChEBI" id="CHEBI:60392"/>
        <dbReference type="ChEBI" id="CHEBI:61386"/>
        <dbReference type="ChEBI" id="CHEBI:61387"/>
        <dbReference type="EC" id="2.7.8.13"/>
    </reaction>
</comment>
<feature type="transmembrane region" description="Helical" evidence="12">
    <location>
        <begin position="133"/>
        <end position="153"/>
    </location>
</feature>
<evidence type="ECO:0000256" key="11">
    <source>
        <dbReference type="ARBA" id="ARBA00023316"/>
    </source>
</evidence>
<dbReference type="GO" id="GO:0051992">
    <property type="term" value="F:UDP-N-acetylmuramoyl-L-alanyl-D-glutamyl-meso-2,6-diaminopimelyl-D-alanyl-D-alanine:undecaprenyl-phosphate transferase activity"/>
    <property type="evidence" value="ECO:0007669"/>
    <property type="project" value="RHEA"/>
</dbReference>
<comment type="pathway">
    <text evidence="12">Cell wall biogenesis; peptidoglycan biosynthesis.</text>
</comment>
<keyword evidence="12" id="KW-1003">Cell membrane</keyword>
<dbReference type="AlphaFoldDB" id="A0A5C6RGV1"/>
<dbReference type="Pfam" id="PF10555">
    <property type="entry name" value="MraY_sig1"/>
    <property type="match status" value="1"/>
</dbReference>
<evidence type="ECO:0000256" key="6">
    <source>
        <dbReference type="ARBA" id="ARBA00022960"/>
    </source>
</evidence>
<feature type="transmembrane region" description="Helical" evidence="12">
    <location>
        <begin position="256"/>
        <end position="275"/>
    </location>
</feature>
<comment type="function">
    <text evidence="12">Catalyzes the initial step of the lipid cycle reactions in the biosynthesis of the cell wall peptidoglycan: transfers peptidoglycan precursor phospho-MurNAc-pentapeptide from UDP-MurNAc-pentapeptide onto the lipid carrier undecaprenyl phosphate, yielding undecaprenyl-pyrophosphoryl-MurNAc-pentapeptide, known as lipid I.</text>
</comment>
<dbReference type="InterPro" id="IPR000715">
    <property type="entry name" value="Glycosyl_transferase_4"/>
</dbReference>
<organism evidence="15 16">
    <name type="scientific">Phaeodactylibacter luteus</name>
    <dbReference type="NCBI Taxonomy" id="1564516"/>
    <lineage>
        <taxon>Bacteria</taxon>
        <taxon>Pseudomonadati</taxon>
        <taxon>Bacteroidota</taxon>
        <taxon>Saprospiria</taxon>
        <taxon>Saprospirales</taxon>
        <taxon>Haliscomenobacteraceae</taxon>
        <taxon>Phaeodactylibacter</taxon>
    </lineage>
</organism>
<dbReference type="EMBL" id="VOOR01000055">
    <property type="protein sequence ID" value="TXB61531.1"/>
    <property type="molecule type" value="Genomic_DNA"/>
</dbReference>
<dbReference type="GO" id="GO:0008963">
    <property type="term" value="F:phospho-N-acetylmuramoyl-pentapeptide-transferase activity"/>
    <property type="evidence" value="ECO:0007669"/>
    <property type="project" value="UniProtKB-UniRule"/>
</dbReference>
<dbReference type="CDD" id="cd06852">
    <property type="entry name" value="GT_MraY"/>
    <property type="match status" value="1"/>
</dbReference>
<evidence type="ECO:0000256" key="10">
    <source>
        <dbReference type="ARBA" id="ARBA00023306"/>
    </source>
</evidence>
<evidence type="ECO:0000256" key="5">
    <source>
        <dbReference type="ARBA" id="ARBA00022692"/>
    </source>
</evidence>
<keyword evidence="10 12" id="KW-0131">Cell cycle</keyword>
<dbReference type="Pfam" id="PF00953">
    <property type="entry name" value="Glycos_transf_4"/>
    <property type="match status" value="1"/>
</dbReference>
<feature type="transmembrane region" description="Helical" evidence="12">
    <location>
        <begin position="100"/>
        <end position="121"/>
    </location>
</feature>
<keyword evidence="9 12" id="KW-0472">Membrane</keyword>
<keyword evidence="16" id="KW-1185">Reference proteome</keyword>
<keyword evidence="12 14" id="KW-0460">Magnesium</keyword>
<comment type="similarity">
    <text evidence="2 12">Belongs to the glycosyltransferase 4 family. MraY subfamily.</text>
</comment>
<dbReference type="GO" id="GO:0051301">
    <property type="term" value="P:cell division"/>
    <property type="evidence" value="ECO:0007669"/>
    <property type="project" value="UniProtKB-KW"/>
</dbReference>
<dbReference type="UniPathway" id="UPA00219"/>
<accession>A0A5C6RGV1</accession>
<feature type="binding site" evidence="14">
    <location>
        <position position="323"/>
    </location>
    <ligand>
        <name>Mg(2+)</name>
        <dbReference type="ChEBI" id="CHEBI:18420"/>
    </ligand>
</feature>
<feature type="transmembrane region" description="Helical" evidence="12">
    <location>
        <begin position="76"/>
        <end position="94"/>
    </location>
</feature>
<feature type="binding site" evidence="14">
    <location>
        <position position="248"/>
    </location>
    <ligand>
        <name>Mg(2+)</name>
        <dbReference type="ChEBI" id="CHEBI:18420"/>
    </ligand>
</feature>
<evidence type="ECO:0000313" key="15">
    <source>
        <dbReference type="EMBL" id="TXB61531.1"/>
    </source>
</evidence>
<dbReference type="PROSITE" id="PS01347">
    <property type="entry name" value="MRAY_1"/>
    <property type="match status" value="1"/>
</dbReference>
<reference evidence="15 16" key="1">
    <citation type="submission" date="2019-08" db="EMBL/GenBank/DDBJ databases">
        <title>Genome of Phaeodactylibacter luteus.</title>
        <authorList>
            <person name="Bowman J.P."/>
        </authorList>
    </citation>
    <scope>NUCLEOTIDE SEQUENCE [LARGE SCALE GENOMIC DNA]</scope>
    <source>
        <strain evidence="15 16">KCTC 42180</strain>
    </source>
</reference>
<evidence type="ECO:0000256" key="12">
    <source>
        <dbReference type="HAMAP-Rule" id="MF_00038"/>
    </source>
</evidence>
<keyword evidence="4 12" id="KW-0808">Transferase</keyword>
<dbReference type="OrthoDB" id="9805475at2"/>
<protein>
    <recommendedName>
        <fullName evidence="12 13">Phospho-N-acetylmuramoyl-pentapeptide-transferase</fullName>
        <ecNumber evidence="12 13">2.7.8.13</ecNumber>
    </recommendedName>
    <alternativeName>
        <fullName evidence="12">UDP-MurNAc-pentapeptide phosphotransferase</fullName>
    </alternativeName>
</protein>
<evidence type="ECO:0000313" key="16">
    <source>
        <dbReference type="Proteomes" id="UP000321580"/>
    </source>
</evidence>
<keyword evidence="5 12" id="KW-0812">Transmembrane</keyword>
<sequence>MLIQLVEWLESIYGDFKGAGLLQYITFRAGMAAILSLIISMVFGGRIINYLRYLQVGETVRDLGLAGQKQKEGTPTMGGVIIIMAILIPCLLLADLQNVYIVLLIVSTIWMATIGFIDDYIKVFRKNKQGLRGTFKVLGQVGLGLLIAMTMILHEDVVVRLEVKDAQQLGYTEMVGDTIQAPAGIGLPQATLKGDYKANLTNVPFMKGNQLDYSWLLPLESPKASKWVWLLFVPLVIFIVTAVSNAANLTDGVDGLATGVSGIIGATLGIFAYVSGNAIAANYLNILHLPGTGELVIFSAAFMGACLGFLWYNAYPAQIFMGDTGSLTLGGIIAAMAILLRKELLIPLLCGIFLVENLSVIIQVTYFKYTKRKYGEGRRVFLMSPLHHHYQKKGMPEVKIVARFWIIGILLAVLTIITLKIR</sequence>
<dbReference type="GO" id="GO:0071555">
    <property type="term" value="P:cell wall organization"/>
    <property type="evidence" value="ECO:0007669"/>
    <property type="project" value="UniProtKB-KW"/>
</dbReference>
<feature type="transmembrane region" description="Helical" evidence="12">
    <location>
        <begin position="295"/>
        <end position="312"/>
    </location>
</feature>
<dbReference type="PANTHER" id="PTHR22926:SF5">
    <property type="entry name" value="PHOSPHO-N-ACETYLMURAMOYL-PENTAPEPTIDE-TRANSFERASE HOMOLOG"/>
    <property type="match status" value="1"/>
</dbReference>
<dbReference type="EC" id="2.7.8.13" evidence="12 13"/>
<evidence type="ECO:0000256" key="13">
    <source>
        <dbReference type="NCBIfam" id="TIGR00445"/>
    </source>
</evidence>
<keyword evidence="3 12" id="KW-0132">Cell division</keyword>
<dbReference type="Proteomes" id="UP000321580">
    <property type="component" value="Unassembled WGS sequence"/>
</dbReference>